<feature type="transmembrane region" description="Helical" evidence="6">
    <location>
        <begin position="139"/>
        <end position="162"/>
    </location>
</feature>
<dbReference type="Proteomes" id="UP000184383">
    <property type="component" value="Unassembled WGS sequence"/>
</dbReference>
<gene>
    <name evidence="8" type="ORF">ASPWEDRAFT_44375</name>
</gene>
<evidence type="ECO:0000313" key="9">
    <source>
        <dbReference type="Proteomes" id="UP000184383"/>
    </source>
</evidence>
<evidence type="ECO:0000256" key="1">
    <source>
        <dbReference type="ARBA" id="ARBA00004141"/>
    </source>
</evidence>
<feature type="transmembrane region" description="Helical" evidence="6">
    <location>
        <begin position="104"/>
        <end position="127"/>
    </location>
</feature>
<dbReference type="EMBL" id="KV878215">
    <property type="protein sequence ID" value="OJJ32283.1"/>
    <property type="molecule type" value="Genomic_DNA"/>
</dbReference>
<evidence type="ECO:0000256" key="4">
    <source>
        <dbReference type="ARBA" id="ARBA00023136"/>
    </source>
</evidence>
<evidence type="ECO:0000259" key="7">
    <source>
        <dbReference type="Pfam" id="PF20684"/>
    </source>
</evidence>
<feature type="transmembrane region" description="Helical" evidence="6">
    <location>
        <begin position="191"/>
        <end position="212"/>
    </location>
</feature>
<reference evidence="9" key="1">
    <citation type="journal article" date="2017" name="Genome Biol.">
        <title>Comparative genomics reveals high biological diversity and specific adaptations in the industrially and medically important fungal genus Aspergillus.</title>
        <authorList>
            <person name="de Vries R.P."/>
            <person name="Riley R."/>
            <person name="Wiebenga A."/>
            <person name="Aguilar-Osorio G."/>
            <person name="Amillis S."/>
            <person name="Uchima C.A."/>
            <person name="Anderluh G."/>
            <person name="Asadollahi M."/>
            <person name="Askin M."/>
            <person name="Barry K."/>
            <person name="Battaglia E."/>
            <person name="Bayram O."/>
            <person name="Benocci T."/>
            <person name="Braus-Stromeyer S.A."/>
            <person name="Caldana C."/>
            <person name="Canovas D."/>
            <person name="Cerqueira G.C."/>
            <person name="Chen F."/>
            <person name="Chen W."/>
            <person name="Choi C."/>
            <person name="Clum A."/>
            <person name="Dos Santos R.A."/>
            <person name="Damasio A.R."/>
            <person name="Diallinas G."/>
            <person name="Emri T."/>
            <person name="Fekete E."/>
            <person name="Flipphi M."/>
            <person name="Freyberg S."/>
            <person name="Gallo A."/>
            <person name="Gournas C."/>
            <person name="Habgood R."/>
            <person name="Hainaut M."/>
            <person name="Harispe M.L."/>
            <person name="Henrissat B."/>
            <person name="Hilden K.S."/>
            <person name="Hope R."/>
            <person name="Hossain A."/>
            <person name="Karabika E."/>
            <person name="Karaffa L."/>
            <person name="Karanyi Z."/>
            <person name="Krasevec N."/>
            <person name="Kuo A."/>
            <person name="Kusch H."/>
            <person name="LaButti K."/>
            <person name="Lagendijk E.L."/>
            <person name="Lapidus A."/>
            <person name="Levasseur A."/>
            <person name="Lindquist E."/>
            <person name="Lipzen A."/>
            <person name="Logrieco A.F."/>
            <person name="MacCabe A."/>
            <person name="Maekelae M.R."/>
            <person name="Malavazi I."/>
            <person name="Melin P."/>
            <person name="Meyer V."/>
            <person name="Mielnichuk N."/>
            <person name="Miskei M."/>
            <person name="Molnar A.P."/>
            <person name="Mule G."/>
            <person name="Ngan C.Y."/>
            <person name="Orejas M."/>
            <person name="Orosz E."/>
            <person name="Ouedraogo J.P."/>
            <person name="Overkamp K.M."/>
            <person name="Park H.-S."/>
            <person name="Perrone G."/>
            <person name="Piumi F."/>
            <person name="Punt P.J."/>
            <person name="Ram A.F."/>
            <person name="Ramon A."/>
            <person name="Rauscher S."/>
            <person name="Record E."/>
            <person name="Riano-Pachon D.M."/>
            <person name="Robert V."/>
            <person name="Roehrig J."/>
            <person name="Ruller R."/>
            <person name="Salamov A."/>
            <person name="Salih N.S."/>
            <person name="Samson R.A."/>
            <person name="Sandor E."/>
            <person name="Sanguinetti M."/>
            <person name="Schuetze T."/>
            <person name="Sepcic K."/>
            <person name="Shelest E."/>
            <person name="Sherlock G."/>
            <person name="Sophianopoulou V."/>
            <person name="Squina F.M."/>
            <person name="Sun H."/>
            <person name="Susca A."/>
            <person name="Todd R.B."/>
            <person name="Tsang A."/>
            <person name="Unkles S.E."/>
            <person name="van de Wiele N."/>
            <person name="van Rossen-Uffink D."/>
            <person name="Oliveira J.V."/>
            <person name="Vesth T.C."/>
            <person name="Visser J."/>
            <person name="Yu J.-H."/>
            <person name="Zhou M."/>
            <person name="Andersen M.R."/>
            <person name="Archer D.B."/>
            <person name="Baker S.E."/>
            <person name="Benoit I."/>
            <person name="Brakhage A.A."/>
            <person name="Braus G.H."/>
            <person name="Fischer R."/>
            <person name="Frisvad J.C."/>
            <person name="Goldman G.H."/>
            <person name="Houbraken J."/>
            <person name="Oakley B."/>
            <person name="Pocsi I."/>
            <person name="Scazzocchio C."/>
            <person name="Seiboth B."/>
            <person name="vanKuyk P.A."/>
            <person name="Wortman J."/>
            <person name="Dyer P.S."/>
            <person name="Grigoriev I.V."/>
        </authorList>
    </citation>
    <scope>NUCLEOTIDE SEQUENCE [LARGE SCALE GENOMIC DNA]</scope>
    <source>
        <strain evidence="9">DTO 134E9</strain>
    </source>
</reference>
<dbReference type="InterPro" id="IPR052337">
    <property type="entry name" value="SAT4-like"/>
</dbReference>
<name>A0A1L9RBN9_ASPWE</name>
<evidence type="ECO:0000256" key="2">
    <source>
        <dbReference type="ARBA" id="ARBA00022692"/>
    </source>
</evidence>
<protein>
    <recommendedName>
        <fullName evidence="7">Rhodopsin domain-containing protein</fullName>
    </recommendedName>
</protein>
<dbReference type="GO" id="GO:0016020">
    <property type="term" value="C:membrane"/>
    <property type="evidence" value="ECO:0007669"/>
    <property type="project" value="UniProtKB-SubCell"/>
</dbReference>
<evidence type="ECO:0000256" key="3">
    <source>
        <dbReference type="ARBA" id="ARBA00022989"/>
    </source>
</evidence>
<feature type="transmembrane region" description="Helical" evidence="6">
    <location>
        <begin position="61"/>
        <end position="84"/>
    </location>
</feature>
<dbReference type="OrthoDB" id="5342292at2759"/>
<sequence length="301" mass="33459">MSQEPAAPPPPNIIPNFSNPSGGFQIWVKVTQFICIPVVACVVIMRLYVKIFMQHVFFVEDWMCLISWILATTWFSLQLLSAYAGGGNHQWDIPKDNMVLFLKASYIINVIYSPLILTVKLSILFMLARFFAPYPVPVYFIYIFSGVLVAYTIAATVVKIRICMPISAFWQGTEATSGACLHVLKVFLSDTIFSVITDLVILALPIILIPLLHLPLMKKFKIVLILAAGGIVCVVTIVRLVWVIMYQNSTDTTWTSKRTDLVTCAEITLGIICACLPAGNFLASQVSIRSRLRLSSLATTC</sequence>
<evidence type="ECO:0000313" key="8">
    <source>
        <dbReference type="EMBL" id="OJJ32283.1"/>
    </source>
</evidence>
<dbReference type="Pfam" id="PF20684">
    <property type="entry name" value="Fung_rhodopsin"/>
    <property type="match status" value="1"/>
</dbReference>
<evidence type="ECO:0000256" key="6">
    <source>
        <dbReference type="SAM" id="Phobius"/>
    </source>
</evidence>
<proteinExistence type="inferred from homology"/>
<dbReference type="PANTHER" id="PTHR33048:SF108">
    <property type="entry name" value="INTEGRAL MEMBRANE PROTEIN"/>
    <property type="match status" value="1"/>
</dbReference>
<feature type="transmembrane region" description="Helical" evidence="6">
    <location>
        <begin position="26"/>
        <end position="49"/>
    </location>
</feature>
<dbReference type="GeneID" id="63752100"/>
<dbReference type="PANTHER" id="PTHR33048">
    <property type="entry name" value="PTH11-LIKE INTEGRAL MEMBRANE PROTEIN (AFU_ORTHOLOGUE AFUA_5G11245)"/>
    <property type="match status" value="1"/>
</dbReference>
<keyword evidence="2 6" id="KW-0812">Transmembrane</keyword>
<dbReference type="STRING" id="1073089.A0A1L9RBN9"/>
<keyword evidence="9" id="KW-1185">Reference proteome</keyword>
<feature type="transmembrane region" description="Helical" evidence="6">
    <location>
        <begin position="224"/>
        <end position="245"/>
    </location>
</feature>
<keyword evidence="4 6" id="KW-0472">Membrane</keyword>
<accession>A0A1L9RBN9</accession>
<keyword evidence="3 6" id="KW-1133">Transmembrane helix</keyword>
<dbReference type="AlphaFoldDB" id="A0A1L9RBN9"/>
<dbReference type="RefSeq" id="XP_040685960.1">
    <property type="nucleotide sequence ID" value="XM_040836252.1"/>
</dbReference>
<comment type="subcellular location">
    <subcellularLocation>
        <location evidence="1">Membrane</location>
        <topology evidence="1">Multi-pass membrane protein</topology>
    </subcellularLocation>
</comment>
<feature type="transmembrane region" description="Helical" evidence="6">
    <location>
        <begin position="265"/>
        <end position="283"/>
    </location>
</feature>
<organism evidence="8 9">
    <name type="scientific">Aspergillus wentii DTO 134E9</name>
    <dbReference type="NCBI Taxonomy" id="1073089"/>
    <lineage>
        <taxon>Eukaryota</taxon>
        <taxon>Fungi</taxon>
        <taxon>Dikarya</taxon>
        <taxon>Ascomycota</taxon>
        <taxon>Pezizomycotina</taxon>
        <taxon>Eurotiomycetes</taxon>
        <taxon>Eurotiomycetidae</taxon>
        <taxon>Eurotiales</taxon>
        <taxon>Aspergillaceae</taxon>
        <taxon>Aspergillus</taxon>
        <taxon>Aspergillus subgen. Cremei</taxon>
    </lineage>
</organism>
<evidence type="ECO:0000256" key="5">
    <source>
        <dbReference type="ARBA" id="ARBA00038359"/>
    </source>
</evidence>
<comment type="similarity">
    <text evidence="5">Belongs to the SAT4 family.</text>
</comment>
<dbReference type="InterPro" id="IPR049326">
    <property type="entry name" value="Rhodopsin_dom_fungi"/>
</dbReference>
<feature type="domain" description="Rhodopsin" evidence="7">
    <location>
        <begin position="45"/>
        <end position="280"/>
    </location>
</feature>
<dbReference type="VEuPathDB" id="FungiDB:ASPWEDRAFT_44375"/>